<dbReference type="RefSeq" id="WP_353945981.1">
    <property type="nucleotide sequence ID" value="NZ_CP159534.1"/>
</dbReference>
<feature type="domain" description="HTH araC/xylS-type" evidence="4">
    <location>
        <begin position="217"/>
        <end position="318"/>
    </location>
</feature>
<keyword evidence="3" id="KW-0804">Transcription</keyword>
<dbReference type="KEGG" id="stac:ABII15_33230"/>
<dbReference type="EMBL" id="CP159534">
    <property type="protein sequence ID" value="XCJ74540.1"/>
    <property type="molecule type" value="Genomic_DNA"/>
</dbReference>
<evidence type="ECO:0000256" key="1">
    <source>
        <dbReference type="ARBA" id="ARBA00023015"/>
    </source>
</evidence>
<dbReference type="PANTHER" id="PTHR46796:SF6">
    <property type="entry name" value="ARAC SUBFAMILY"/>
    <property type="match status" value="1"/>
</dbReference>
<dbReference type="PROSITE" id="PS01124">
    <property type="entry name" value="HTH_ARAC_FAMILY_2"/>
    <property type="match status" value="1"/>
</dbReference>
<dbReference type="InterPro" id="IPR020449">
    <property type="entry name" value="Tscrpt_reg_AraC-type_HTH"/>
</dbReference>
<keyword evidence="1" id="KW-0805">Transcription regulation</keyword>
<dbReference type="InterPro" id="IPR018060">
    <property type="entry name" value="HTH_AraC"/>
</dbReference>
<dbReference type="Pfam" id="PF14525">
    <property type="entry name" value="AraC_binding_2"/>
    <property type="match status" value="1"/>
</dbReference>
<organism evidence="5">
    <name type="scientific">Streptomyces tabacisoli</name>
    <dbReference type="NCBI Taxonomy" id="3156398"/>
    <lineage>
        <taxon>Bacteria</taxon>
        <taxon>Bacillati</taxon>
        <taxon>Actinomycetota</taxon>
        <taxon>Actinomycetes</taxon>
        <taxon>Kitasatosporales</taxon>
        <taxon>Streptomycetaceae</taxon>
        <taxon>Streptomyces</taxon>
    </lineage>
</organism>
<evidence type="ECO:0000256" key="2">
    <source>
        <dbReference type="ARBA" id="ARBA00023125"/>
    </source>
</evidence>
<dbReference type="PANTHER" id="PTHR46796">
    <property type="entry name" value="HTH-TYPE TRANSCRIPTIONAL ACTIVATOR RHAS-RELATED"/>
    <property type="match status" value="1"/>
</dbReference>
<dbReference type="InterPro" id="IPR050204">
    <property type="entry name" value="AraC_XylS_family_regulators"/>
</dbReference>
<dbReference type="GO" id="GO:0003700">
    <property type="term" value="F:DNA-binding transcription factor activity"/>
    <property type="evidence" value="ECO:0007669"/>
    <property type="project" value="InterPro"/>
</dbReference>
<reference evidence="5" key="1">
    <citation type="submission" date="2024-06" db="EMBL/GenBank/DDBJ databases">
        <title>Streptomyces sp. strain HUAS MG91 genome sequences.</title>
        <authorList>
            <person name="Mo P."/>
        </authorList>
    </citation>
    <scope>NUCLEOTIDE SEQUENCE</scope>
    <source>
        <strain evidence="5">HUAS MG91</strain>
    </source>
</reference>
<dbReference type="InterPro" id="IPR035418">
    <property type="entry name" value="AraC-bd_2"/>
</dbReference>
<dbReference type="AlphaFoldDB" id="A0AAU8J3R4"/>
<sequence length="335" mass="35940">MSLFLTTDATPAGERLAHWRDIVGRALVPMRVTPYAPDGNGTGADGTVPGRIVADRLGPLRLSTIEAGAQRLIRTRADIARSPRPFVAAHIQTSGRAELRQDGRTATVEAGGLLVHDTARPYTLDFPEPFVCRTVLLPRHALDLPDDDLRRVTGTAVGTDAGVGAILVPFLTTLVASAPSCPPAIADRLAAGALDLFGTLVAERTRPGEGARDDLVRRIRDHIDRHLADPGLSPETVAAAHHISVRYLHRLFETENITVGRLIQRRRLARCARELLRGGAAGPSVAAVAHRWGFVSSAHFSRSFRGVYGHSPREWRALKTAAVSGAPDETAGIGH</sequence>
<dbReference type="Gene3D" id="1.10.10.60">
    <property type="entry name" value="Homeodomain-like"/>
    <property type="match status" value="1"/>
</dbReference>
<gene>
    <name evidence="5" type="ORF">ABII15_33230</name>
</gene>
<accession>A0AAU8J3R4</accession>
<dbReference type="SUPFAM" id="SSF46689">
    <property type="entry name" value="Homeodomain-like"/>
    <property type="match status" value="1"/>
</dbReference>
<name>A0AAU8J3R4_9ACTN</name>
<keyword evidence="2" id="KW-0238">DNA-binding</keyword>
<evidence type="ECO:0000313" key="5">
    <source>
        <dbReference type="EMBL" id="XCJ74540.1"/>
    </source>
</evidence>
<dbReference type="GO" id="GO:0043565">
    <property type="term" value="F:sequence-specific DNA binding"/>
    <property type="evidence" value="ECO:0007669"/>
    <property type="project" value="InterPro"/>
</dbReference>
<dbReference type="InterPro" id="IPR009057">
    <property type="entry name" value="Homeodomain-like_sf"/>
</dbReference>
<dbReference type="Pfam" id="PF12833">
    <property type="entry name" value="HTH_18"/>
    <property type="match status" value="1"/>
</dbReference>
<dbReference type="PRINTS" id="PR00032">
    <property type="entry name" value="HTHARAC"/>
</dbReference>
<proteinExistence type="predicted"/>
<evidence type="ECO:0000259" key="4">
    <source>
        <dbReference type="PROSITE" id="PS01124"/>
    </source>
</evidence>
<protein>
    <submittedName>
        <fullName evidence="5">Helix-turn-helix domain-containing protein</fullName>
    </submittedName>
</protein>
<evidence type="ECO:0000256" key="3">
    <source>
        <dbReference type="ARBA" id="ARBA00023163"/>
    </source>
</evidence>
<dbReference type="SMART" id="SM00342">
    <property type="entry name" value="HTH_ARAC"/>
    <property type="match status" value="1"/>
</dbReference>